<keyword evidence="1" id="KW-0812">Transmembrane</keyword>
<dbReference type="Proteomes" id="UP000034764">
    <property type="component" value="Unassembled WGS sequence"/>
</dbReference>
<keyword evidence="1" id="KW-1133">Transmembrane helix</keyword>
<accession>A0A0G0P6S0</accession>
<evidence type="ECO:0000313" key="3">
    <source>
        <dbReference type="Proteomes" id="UP000034764"/>
    </source>
</evidence>
<protein>
    <submittedName>
        <fullName evidence="2">Uncharacterized protein</fullName>
    </submittedName>
</protein>
<keyword evidence="1" id="KW-0472">Membrane</keyword>
<evidence type="ECO:0000313" key="2">
    <source>
        <dbReference type="EMBL" id="KKR23949.1"/>
    </source>
</evidence>
<evidence type="ECO:0000256" key="1">
    <source>
        <dbReference type="SAM" id="Phobius"/>
    </source>
</evidence>
<dbReference type="EMBL" id="LBXD01000003">
    <property type="protein sequence ID" value="KKR23949.1"/>
    <property type="molecule type" value="Genomic_DNA"/>
</dbReference>
<name>A0A0G0P6S0_9BACT</name>
<feature type="transmembrane region" description="Helical" evidence="1">
    <location>
        <begin position="20"/>
        <end position="37"/>
    </location>
</feature>
<comment type="caution">
    <text evidence="2">The sequence shown here is derived from an EMBL/GenBank/DDBJ whole genome shotgun (WGS) entry which is preliminary data.</text>
</comment>
<gene>
    <name evidence="2" type="ORF">UT53_C0003G0014</name>
</gene>
<dbReference type="AlphaFoldDB" id="A0A0G0P6S0"/>
<organism evidence="2 3">
    <name type="scientific">Candidatus Yanofskybacteria bacterium GW2011_GWD2_39_48</name>
    <dbReference type="NCBI Taxonomy" id="1619031"/>
    <lineage>
        <taxon>Bacteria</taxon>
        <taxon>Candidatus Yanofskyibacteriota</taxon>
    </lineage>
</organism>
<sequence length="140" mass="15901">MKYKKSQVDISSKEMVVAQILLLIVLGCLIFLIKWSFKDTDSDMAYLELQVNGQRRAFEGRVGEEMTLLDALYLSSRAGNIDFKYTPQPRANASILQLSGIAQEKYEIYLNSIGIPIERLSTERIRANDNIIVKAIEINN</sequence>
<reference evidence="2 3" key="1">
    <citation type="journal article" date="2015" name="Nature">
        <title>rRNA introns, odd ribosomes, and small enigmatic genomes across a large radiation of phyla.</title>
        <authorList>
            <person name="Brown C.T."/>
            <person name="Hug L.A."/>
            <person name="Thomas B.C."/>
            <person name="Sharon I."/>
            <person name="Castelle C.J."/>
            <person name="Singh A."/>
            <person name="Wilkins M.J."/>
            <person name="Williams K.H."/>
            <person name="Banfield J.F."/>
        </authorList>
    </citation>
    <scope>NUCLEOTIDE SEQUENCE [LARGE SCALE GENOMIC DNA]</scope>
</reference>
<dbReference type="PROSITE" id="PS51257">
    <property type="entry name" value="PROKAR_LIPOPROTEIN"/>
    <property type="match status" value="1"/>
</dbReference>
<proteinExistence type="predicted"/>